<evidence type="ECO:0000313" key="22">
    <source>
        <dbReference type="Proteomes" id="UP001041814"/>
    </source>
</evidence>
<gene>
    <name evidence="21" type="ORF">CKO43_20995</name>
</gene>
<dbReference type="Pfam" id="PF07715">
    <property type="entry name" value="Plug"/>
    <property type="match status" value="1"/>
</dbReference>
<reference evidence="21" key="2">
    <citation type="journal article" date="2020" name="Microorganisms">
        <title>Osmotic Adaptation and Compatible Solute Biosynthesis of Phototrophic Bacteria as Revealed from Genome Analyses.</title>
        <authorList>
            <person name="Imhoff J.F."/>
            <person name="Rahn T."/>
            <person name="Kunzel S."/>
            <person name="Keller A."/>
            <person name="Neulinger S.C."/>
        </authorList>
    </citation>
    <scope>NUCLEOTIDE SEQUENCE</scope>
    <source>
        <strain evidence="21">IM 151</strain>
    </source>
</reference>
<evidence type="ECO:0000256" key="3">
    <source>
        <dbReference type="ARBA" id="ARBA00022448"/>
    </source>
</evidence>
<dbReference type="InterPro" id="IPR000531">
    <property type="entry name" value="Beta-barrel_TonB"/>
</dbReference>
<keyword evidence="9" id="KW-0406">Ion transport</keyword>
<dbReference type="InterPro" id="IPR010916">
    <property type="entry name" value="TonB_box_CS"/>
</dbReference>
<comment type="similarity">
    <text evidence="2 14 16">Belongs to the TonB-dependent receptor family.</text>
</comment>
<evidence type="ECO:0000256" key="2">
    <source>
        <dbReference type="ARBA" id="ARBA00009810"/>
    </source>
</evidence>
<keyword evidence="22" id="KW-1185">Reference proteome</keyword>
<evidence type="ECO:0000256" key="16">
    <source>
        <dbReference type="RuleBase" id="RU003357"/>
    </source>
</evidence>
<keyword evidence="5" id="KW-0410">Iron transport</keyword>
<evidence type="ECO:0000256" key="15">
    <source>
        <dbReference type="PROSITE-ProRule" id="PRU10143"/>
    </source>
</evidence>
<evidence type="ECO:0000256" key="6">
    <source>
        <dbReference type="ARBA" id="ARBA00022692"/>
    </source>
</evidence>
<proteinExistence type="inferred from homology"/>
<keyword evidence="4 14" id="KW-1134">Transmembrane beta strand</keyword>
<keyword evidence="6 14" id="KW-0812">Transmembrane</keyword>
<comment type="subcellular location">
    <subcellularLocation>
        <location evidence="1 14">Cell outer membrane</location>
        <topology evidence="1 14">Multi-pass membrane protein</topology>
    </subcellularLocation>
</comment>
<evidence type="ECO:0000259" key="19">
    <source>
        <dbReference type="Pfam" id="PF00593"/>
    </source>
</evidence>
<evidence type="ECO:0000256" key="4">
    <source>
        <dbReference type="ARBA" id="ARBA00022452"/>
    </source>
</evidence>
<evidence type="ECO:0000256" key="17">
    <source>
        <dbReference type="SAM" id="MobiDB-lite"/>
    </source>
</evidence>
<keyword evidence="7 18" id="KW-0732">Signal</keyword>
<keyword evidence="3 14" id="KW-0813">Transport</keyword>
<comment type="caution">
    <text evidence="21">The sequence shown here is derived from an EMBL/GenBank/DDBJ whole genome shotgun (WGS) entry which is preliminary data.</text>
</comment>
<dbReference type="InterPro" id="IPR036942">
    <property type="entry name" value="Beta-barrel_TonB_sf"/>
</dbReference>
<dbReference type="PROSITE" id="PS00430">
    <property type="entry name" value="TONB_DEPENDENT_REC_1"/>
    <property type="match status" value="1"/>
</dbReference>
<evidence type="ECO:0000259" key="20">
    <source>
        <dbReference type="Pfam" id="PF07715"/>
    </source>
</evidence>
<keyword evidence="12" id="KW-0675">Receptor</keyword>
<evidence type="ECO:0000256" key="18">
    <source>
        <dbReference type="SAM" id="SignalP"/>
    </source>
</evidence>
<name>A0ABS1DYS4_RUBGE</name>
<dbReference type="InterPro" id="IPR037066">
    <property type="entry name" value="Plug_dom_sf"/>
</dbReference>
<dbReference type="SUPFAM" id="SSF56935">
    <property type="entry name" value="Porins"/>
    <property type="match status" value="1"/>
</dbReference>
<evidence type="ECO:0000256" key="9">
    <source>
        <dbReference type="ARBA" id="ARBA00023065"/>
    </source>
</evidence>
<evidence type="ECO:0000256" key="13">
    <source>
        <dbReference type="ARBA" id="ARBA00023237"/>
    </source>
</evidence>
<keyword evidence="8" id="KW-0408">Iron</keyword>
<dbReference type="Gene3D" id="2.170.130.10">
    <property type="entry name" value="TonB-dependent receptor, plug domain"/>
    <property type="match status" value="1"/>
</dbReference>
<dbReference type="CDD" id="cd01347">
    <property type="entry name" value="ligand_gated_channel"/>
    <property type="match status" value="1"/>
</dbReference>
<dbReference type="PANTHER" id="PTHR32552">
    <property type="entry name" value="FERRICHROME IRON RECEPTOR-RELATED"/>
    <property type="match status" value="1"/>
</dbReference>
<feature type="region of interest" description="Disordered" evidence="17">
    <location>
        <begin position="251"/>
        <end position="285"/>
    </location>
</feature>
<evidence type="ECO:0000256" key="10">
    <source>
        <dbReference type="ARBA" id="ARBA00023077"/>
    </source>
</evidence>
<dbReference type="Pfam" id="PF00593">
    <property type="entry name" value="TonB_dep_Rec_b-barrel"/>
    <property type="match status" value="1"/>
</dbReference>
<accession>A0ABS1DYS4</accession>
<evidence type="ECO:0000256" key="1">
    <source>
        <dbReference type="ARBA" id="ARBA00004571"/>
    </source>
</evidence>
<evidence type="ECO:0000256" key="12">
    <source>
        <dbReference type="ARBA" id="ARBA00023170"/>
    </source>
</evidence>
<dbReference type="InterPro" id="IPR012910">
    <property type="entry name" value="Plug_dom"/>
</dbReference>
<feature type="signal peptide" evidence="18">
    <location>
        <begin position="1"/>
        <end position="35"/>
    </location>
</feature>
<organism evidence="21 22">
    <name type="scientific">Rubrivivax gelatinosus</name>
    <name type="common">Rhodocyclus gelatinosus</name>
    <name type="synonym">Rhodopseudomonas gelatinosa</name>
    <dbReference type="NCBI Taxonomy" id="28068"/>
    <lineage>
        <taxon>Bacteria</taxon>
        <taxon>Pseudomonadati</taxon>
        <taxon>Pseudomonadota</taxon>
        <taxon>Betaproteobacteria</taxon>
        <taxon>Burkholderiales</taxon>
        <taxon>Sphaerotilaceae</taxon>
        <taxon>Rubrivivax</taxon>
    </lineage>
</organism>
<dbReference type="InterPro" id="IPR039426">
    <property type="entry name" value="TonB-dep_rcpt-like"/>
</dbReference>
<keyword evidence="10 15" id="KW-0798">TonB box</keyword>
<keyword evidence="11 14" id="KW-0472">Membrane</keyword>
<feature type="chain" id="PRO_5045047892" evidence="18">
    <location>
        <begin position="36"/>
        <end position="715"/>
    </location>
</feature>
<dbReference type="Gene3D" id="2.40.170.20">
    <property type="entry name" value="TonB-dependent receptor, beta-barrel domain"/>
    <property type="match status" value="1"/>
</dbReference>
<evidence type="ECO:0000256" key="5">
    <source>
        <dbReference type="ARBA" id="ARBA00022496"/>
    </source>
</evidence>
<sequence>MVHAARRPSRHPARARRRGRLPAALAALAAAPVLAQPVETIVVTGSVAGSEVQQAPYAIGVVDREALRQAGPMINLSEALARVPGLVVANRSNYAQDLQISSRGFGARAGFGVRGLRLLADGIPASGPDGQGQVSHIDLAGADRVEVLRGPFSALYGNSSGGVISVFSAPVRRAEAEAGLDLGTYGLRQLRAAVQAPLAGGFELRASGSAMDWEGFRPHSEAERRLGNLRLGWRGEADTVIAVASHYEQPADDPLGLTREQFDADPRQTTPQAESFDTRKRSKQDQLGVNWRHRFADGALREFEASAYAGQRSVTQWLAIAKATQDNPRHGGGVADFDRDYRGAQAQWRWNWQALDLMAGAALEDQRDDRRGYENYVLDGAGDPVYGRIGTQRRDEINRARTRDLFGQAEWRFAPDWAASAGLRRGRVTLSADDAYRDNGDDSGRLSYDYTNPVLGLRWRAAPGLNLHAAAARGFEAPTLGELAYRPDGANGFNEGLKAQKSLQFEVGAKWRQDESLDLDLALFQVMVDDEIGIASNAGGRASYQNVGRTLRRGAELGAGWRPAAAWRTRLALTLLDARYRDDFLTCAGIPCTTPTAEVAAGKRIAGTQRASAFAELAWRDAALGEWGLEWRAAGRSAANDRNTDFASGYALAALRWSRTFAIGEGQRIELLARIDNLFDRAYAGSLIVNDANGRYFETGAPRSALLALRWVGAI</sequence>
<dbReference type="EMBL" id="NRRU01000106">
    <property type="protein sequence ID" value="MBK1715242.1"/>
    <property type="molecule type" value="Genomic_DNA"/>
</dbReference>
<feature type="short sequence motif" description="TonB box" evidence="15">
    <location>
        <begin position="40"/>
        <end position="46"/>
    </location>
</feature>
<reference evidence="21" key="1">
    <citation type="submission" date="2017-08" db="EMBL/GenBank/DDBJ databases">
        <authorList>
            <person name="Imhoff J.F."/>
            <person name="Rahn T."/>
            <person name="Kuenzel S."/>
            <person name="Neulinger S.C."/>
        </authorList>
    </citation>
    <scope>NUCLEOTIDE SEQUENCE</scope>
    <source>
        <strain evidence="21">IM 151</strain>
    </source>
</reference>
<evidence type="ECO:0000256" key="11">
    <source>
        <dbReference type="ARBA" id="ARBA00023136"/>
    </source>
</evidence>
<feature type="domain" description="TonB-dependent receptor plug" evidence="20">
    <location>
        <begin position="52"/>
        <end position="163"/>
    </location>
</feature>
<protein>
    <submittedName>
        <fullName evidence="21">Iron transporter</fullName>
    </submittedName>
</protein>
<keyword evidence="13 14" id="KW-0998">Cell outer membrane</keyword>
<evidence type="ECO:0000313" key="21">
    <source>
        <dbReference type="EMBL" id="MBK1715242.1"/>
    </source>
</evidence>
<dbReference type="Proteomes" id="UP001041814">
    <property type="component" value="Unassembled WGS sequence"/>
</dbReference>
<evidence type="ECO:0000256" key="7">
    <source>
        <dbReference type="ARBA" id="ARBA00022729"/>
    </source>
</evidence>
<dbReference type="PROSITE" id="PS52016">
    <property type="entry name" value="TONB_DEPENDENT_REC_3"/>
    <property type="match status" value="1"/>
</dbReference>
<feature type="domain" description="TonB-dependent receptor-like beta-barrel" evidence="19">
    <location>
        <begin position="247"/>
        <end position="678"/>
    </location>
</feature>
<dbReference type="PANTHER" id="PTHR32552:SF68">
    <property type="entry name" value="FERRICHROME OUTER MEMBRANE TRANSPORTER_PHAGE RECEPTOR"/>
    <property type="match status" value="1"/>
</dbReference>
<evidence type="ECO:0000256" key="14">
    <source>
        <dbReference type="PROSITE-ProRule" id="PRU01360"/>
    </source>
</evidence>
<evidence type="ECO:0000256" key="8">
    <source>
        <dbReference type="ARBA" id="ARBA00023004"/>
    </source>
</evidence>